<dbReference type="STRING" id="33936.AZI98_07820"/>
<comment type="caution">
    <text evidence="2">The sequence shown here is derived from an EMBL/GenBank/DDBJ whole genome shotgun (WGS) entry which is preliminary data.</text>
</comment>
<dbReference type="EMBL" id="LWBR01000018">
    <property type="protein sequence ID" value="KZN96620.1"/>
    <property type="molecule type" value="Genomic_DNA"/>
</dbReference>
<gene>
    <name evidence="2" type="ORF">AZI98_07820</name>
</gene>
<dbReference type="Proteomes" id="UP000076476">
    <property type="component" value="Unassembled WGS sequence"/>
</dbReference>
<protein>
    <recommendedName>
        <fullName evidence="1">CRISPR-associated protein CXXC-CXXC domain-containing protein</fullName>
    </recommendedName>
</protein>
<organism evidence="2 3">
    <name type="scientific">Aeribacillus pallidus</name>
    <dbReference type="NCBI Taxonomy" id="33936"/>
    <lineage>
        <taxon>Bacteria</taxon>
        <taxon>Bacillati</taxon>
        <taxon>Bacillota</taxon>
        <taxon>Bacilli</taxon>
        <taxon>Bacillales</taxon>
        <taxon>Bacillaceae</taxon>
        <taxon>Aeribacillus</taxon>
    </lineage>
</organism>
<evidence type="ECO:0000259" key="1">
    <source>
        <dbReference type="Pfam" id="PF09706"/>
    </source>
</evidence>
<proteinExistence type="predicted"/>
<dbReference type="InterPro" id="IPR010180">
    <property type="entry name" value="CRISPR-assoc_prot_CXXC-CXXC"/>
</dbReference>
<keyword evidence="3" id="KW-1185">Reference proteome</keyword>
<reference evidence="2 3" key="1">
    <citation type="submission" date="2016-04" db="EMBL/GenBank/DDBJ databases">
        <title>Draft genome sequence of Aeribacillus pallidus 8m3 from petroleum reservoir.</title>
        <authorList>
            <person name="Poltaraus A.B."/>
            <person name="Nazina T.N."/>
            <person name="Tourova T.P."/>
            <person name="Malakho S.M."/>
            <person name="Korshunova A.V."/>
            <person name="Sokolova D.S."/>
        </authorList>
    </citation>
    <scope>NUCLEOTIDE SEQUENCE [LARGE SCALE GENOMIC DNA]</scope>
    <source>
        <strain evidence="2 3">8m3</strain>
    </source>
</reference>
<dbReference type="NCBIfam" id="TIGR01908">
    <property type="entry name" value="cas_CXXC_CXXC"/>
    <property type="match status" value="1"/>
</dbReference>
<dbReference type="OrthoDB" id="5540852at2"/>
<evidence type="ECO:0000313" key="2">
    <source>
        <dbReference type="EMBL" id="KZN96620.1"/>
    </source>
</evidence>
<name>A0A165Y185_9BACI</name>
<dbReference type="RefSeq" id="WP_063387725.1">
    <property type="nucleotide sequence ID" value="NZ_LWBR01000018.1"/>
</dbReference>
<feature type="domain" description="CRISPR-associated protein CXXC-CXXC" evidence="1">
    <location>
        <begin position="262"/>
        <end position="310"/>
    </location>
</feature>
<dbReference type="Pfam" id="PF09706">
    <property type="entry name" value="Cas_CXXC_CXXC"/>
    <property type="match status" value="1"/>
</dbReference>
<dbReference type="AlphaFoldDB" id="A0A165Y185"/>
<sequence length="576" mass="67618">MEIFLPTGEWMINQGLVGFVRIARKAGHHIEMKQDGICFDSSIFNTMAKDYFTYFLEKFSVADRDETRLKKILSRCRKEETFKEAKKKLDESLKRTWDKAKNYCSDTAEGTEMSLLIEQIKGYDQFEDIEQIEKEVNRYLDLLKTPFINEKQTVNFFKLSILQPYFGQNSFLNISLNKLTIEEQIQRIHQDYIVPILCELKLKQLLMNAEDENQLLSWLKECPYKPIKNLHKTWKKTSLADIRENENEQFLSCSFFDEWYAFEHLNEGHFVPLQVSSSNALNYFWDFDNEMKIPISNLAKFILFCAPAGAALSPNGNQSSFVQIDGSMNKLFEVNERYALLREEENPLNEIIFDLVTELKEKGNANHRNYLFIDYSSDYRSRKTILNYFDLPRSLSRFFVNEHELLKRMHYSLRNALAYDFLTRRDAKWRIFNVLRQCIEKKYSSLDAQTAVVVRHLYQKYLEGDGDVKIDSKTESKSIWFLYNCGREVRQKYVEKGQEPKVQGIAYRLLNATKANNKKTFMDSLIRVYMSLELPMPSLFLQVLHEEKLDFATVANAFIAGLVSQPNDKQPEGGNE</sequence>
<dbReference type="InterPro" id="IPR019121">
    <property type="entry name" value="CRISPR-assoc_CXXC-CXXC_dom"/>
</dbReference>
<accession>A0A165Y185</accession>
<evidence type="ECO:0000313" key="3">
    <source>
        <dbReference type="Proteomes" id="UP000076476"/>
    </source>
</evidence>